<protein>
    <submittedName>
        <fullName evidence="1">(S)-ureidoglycine aminohydrolase</fullName>
    </submittedName>
</protein>
<accession>A0A1G7YIQ0</accession>
<dbReference type="NCBIfam" id="TIGR03214">
    <property type="entry name" value="ura-cupin"/>
    <property type="match status" value="1"/>
</dbReference>
<dbReference type="PANTHER" id="PTHR34571:SF1">
    <property type="entry name" value="(S)-UREIDOGLYCINE AMINOHYDROLASE"/>
    <property type="match status" value="1"/>
</dbReference>
<gene>
    <name evidence="1" type="ORF">SAMN05443529_10873</name>
</gene>
<dbReference type="Gene3D" id="2.60.120.10">
    <property type="entry name" value="Jelly Rolls"/>
    <property type="match status" value="1"/>
</dbReference>
<organism evidence="1 2">
    <name type="scientific">Desulfosporosinus hippei DSM 8344</name>
    <dbReference type="NCBI Taxonomy" id="1121419"/>
    <lineage>
        <taxon>Bacteria</taxon>
        <taxon>Bacillati</taxon>
        <taxon>Bacillota</taxon>
        <taxon>Clostridia</taxon>
        <taxon>Eubacteriales</taxon>
        <taxon>Desulfitobacteriaceae</taxon>
        <taxon>Desulfosporosinus</taxon>
    </lineage>
</organism>
<evidence type="ECO:0000313" key="1">
    <source>
        <dbReference type="EMBL" id="SDG96438.1"/>
    </source>
</evidence>
<dbReference type="GO" id="GO:0071522">
    <property type="term" value="F:ureidoglycine aminohydrolase activity"/>
    <property type="evidence" value="ECO:0007669"/>
    <property type="project" value="InterPro"/>
</dbReference>
<dbReference type="OrthoDB" id="9814939at2"/>
<proteinExistence type="predicted"/>
<dbReference type="EMBL" id="FNCP01000008">
    <property type="protein sequence ID" value="SDG96438.1"/>
    <property type="molecule type" value="Genomic_DNA"/>
</dbReference>
<dbReference type="STRING" id="1121419.SAMN05443529_10873"/>
<dbReference type="InterPro" id="IPR044704">
    <property type="entry name" value="UGlyAH_cupin_N"/>
</dbReference>
<name>A0A1G7YIQ0_9FIRM</name>
<evidence type="ECO:0000313" key="2">
    <source>
        <dbReference type="Proteomes" id="UP000198656"/>
    </source>
</evidence>
<dbReference type="Proteomes" id="UP000198656">
    <property type="component" value="Unassembled WGS sequence"/>
</dbReference>
<reference evidence="2" key="1">
    <citation type="submission" date="2016-10" db="EMBL/GenBank/DDBJ databases">
        <authorList>
            <person name="Varghese N."/>
            <person name="Submissions S."/>
        </authorList>
    </citation>
    <scope>NUCLEOTIDE SEQUENCE [LARGE SCALE GENOMIC DNA]</scope>
    <source>
        <strain evidence="2">DSM 8344</strain>
    </source>
</reference>
<sequence>MGYPNDLLATRAIIKHGRYALIPPEGRVKNVIPNLENCNTSIIASPELGPKFAMYTVEVLSNGGTTIDFKEDGIETFVYCMGGAGTVTVEEKTYELTDGGFVFAPASLGVGLKNSSNEPWKLLLYKQRYRPLVGYEARIVVGNLNDIPDEAYDGMENVRIKNVLPTDLGFDVNFHTLSFYPGGCHPFVETHVQEHGLYFLEGEGVYLIDDKWLPVKTEDFIWFGPYVPQAYYGAGRKPSTYIYTKDCNRDIEL</sequence>
<dbReference type="InterPro" id="IPR017627">
    <property type="entry name" value="UGHY"/>
</dbReference>
<keyword evidence="1" id="KW-0378">Hydrolase</keyword>
<dbReference type="InterPro" id="IPR011051">
    <property type="entry name" value="RmlC_Cupin_sf"/>
</dbReference>
<dbReference type="CDD" id="cd02211">
    <property type="entry name" value="cupin_UGlyAH_N"/>
    <property type="match status" value="1"/>
</dbReference>
<dbReference type="AlphaFoldDB" id="A0A1G7YIQ0"/>
<dbReference type="RefSeq" id="WP_092332406.1">
    <property type="nucleotide sequence ID" value="NZ_FNCP01000008.1"/>
</dbReference>
<dbReference type="SUPFAM" id="SSF51182">
    <property type="entry name" value="RmlC-like cupins"/>
    <property type="match status" value="1"/>
</dbReference>
<dbReference type="PANTHER" id="PTHR34571">
    <property type="entry name" value="(S)-UREIDOGLYCINE AMINOHYDROLASE"/>
    <property type="match status" value="1"/>
</dbReference>
<dbReference type="CDD" id="cd02212">
    <property type="entry name" value="cupin_UGlyAH_C"/>
    <property type="match status" value="1"/>
</dbReference>
<keyword evidence="2" id="KW-1185">Reference proteome</keyword>
<dbReference type="InterPro" id="IPR014710">
    <property type="entry name" value="RmlC-like_jellyroll"/>
</dbReference>
<dbReference type="InterPro" id="IPR044697">
    <property type="entry name" value="UGlyAH_cupin_C"/>
</dbReference>